<dbReference type="RefSeq" id="WP_096349601.1">
    <property type="nucleotide sequence ID" value="NZ_AP017313.1"/>
</dbReference>
<keyword evidence="2" id="KW-1185">Reference proteome</keyword>
<dbReference type="PROSITE" id="PS51318">
    <property type="entry name" value="TAT"/>
    <property type="match status" value="1"/>
</dbReference>
<evidence type="ECO:0000313" key="1">
    <source>
        <dbReference type="EMBL" id="BAU52253.1"/>
    </source>
</evidence>
<evidence type="ECO:0000313" key="2">
    <source>
        <dbReference type="Proteomes" id="UP000218263"/>
    </source>
</evidence>
<gene>
    <name evidence="1" type="primary">mca_1</name>
    <name evidence="1" type="ORF">MgSA37_00408</name>
</gene>
<dbReference type="EMBL" id="AP017313">
    <property type="protein sequence ID" value="BAU52253.1"/>
    <property type="molecule type" value="Genomic_DNA"/>
</dbReference>
<dbReference type="PANTHER" id="PTHR12993">
    <property type="entry name" value="N-ACETYLGLUCOSAMINYL-PHOSPHATIDYLINOSITOL DE-N-ACETYLASE-RELATED"/>
    <property type="match status" value="1"/>
</dbReference>
<name>A0A110B2T7_9SPHI</name>
<accession>A0A110B2T7</accession>
<dbReference type="OrthoDB" id="9790023at2"/>
<sequence length="264" mass="28890">MEKNKPARRDFIKLSALTLGSLTLAPLVNADAKPFKPLKKVNTGGKKLHIVCLGAHPGDPEFGCGGTMAKYSGAGHSVTFLYLTRGEASDPNKTHAGMAALRTKEAETACKIVNATPQFAGQIDGDSILNKEWNDKATKMLAALTPDIVFTQWPVDAHRDHQVTGLLGLTAWVRSGRKFDLYFYEVNTGVETMAFTPTDYVDITAEQEKKKQAMFAHQTQDPVNTYNNYFKPLEEFRGLEAGVKAAEAFIHFKAGDKRAGIIGL</sequence>
<keyword evidence="1" id="KW-0378">Hydrolase</keyword>
<dbReference type="PANTHER" id="PTHR12993:SF11">
    <property type="entry name" value="N-ACETYLGLUCOSAMINYL-PHOSPHATIDYLINOSITOL DE-N-ACETYLASE"/>
    <property type="match status" value="1"/>
</dbReference>
<dbReference type="AlphaFoldDB" id="A0A110B2T7"/>
<dbReference type="Proteomes" id="UP000218263">
    <property type="component" value="Chromosome"/>
</dbReference>
<dbReference type="GO" id="GO:0016811">
    <property type="term" value="F:hydrolase activity, acting on carbon-nitrogen (but not peptide) bonds, in linear amides"/>
    <property type="evidence" value="ECO:0007669"/>
    <property type="project" value="TreeGrafter"/>
</dbReference>
<protein>
    <submittedName>
        <fullName evidence="1">Mycothiol S-conjugate amidase</fullName>
        <ecNumber evidence="1">3.5.1.115</ecNumber>
    </submittedName>
</protein>
<dbReference type="EC" id="3.5.1.115" evidence="1"/>
<dbReference type="InterPro" id="IPR003737">
    <property type="entry name" value="GlcNAc_PI_deacetylase-related"/>
</dbReference>
<organism evidence="1 2">
    <name type="scientific">Mucilaginibacter gotjawali</name>
    <dbReference type="NCBI Taxonomy" id="1550579"/>
    <lineage>
        <taxon>Bacteria</taxon>
        <taxon>Pseudomonadati</taxon>
        <taxon>Bacteroidota</taxon>
        <taxon>Sphingobacteriia</taxon>
        <taxon>Sphingobacteriales</taxon>
        <taxon>Sphingobacteriaceae</taxon>
        <taxon>Mucilaginibacter</taxon>
    </lineage>
</organism>
<dbReference type="InterPro" id="IPR024078">
    <property type="entry name" value="LmbE-like_dom_sf"/>
</dbReference>
<dbReference type="InterPro" id="IPR006311">
    <property type="entry name" value="TAT_signal"/>
</dbReference>
<proteinExistence type="predicted"/>
<dbReference type="KEGG" id="mgot:MgSA37_00408"/>
<dbReference type="SUPFAM" id="SSF102588">
    <property type="entry name" value="LmbE-like"/>
    <property type="match status" value="1"/>
</dbReference>
<reference evidence="1 2" key="1">
    <citation type="submission" date="2015-12" db="EMBL/GenBank/DDBJ databases">
        <title>Genome sequence of Mucilaginibacter gotjawali.</title>
        <authorList>
            <person name="Lee J.S."/>
            <person name="Lee K.C."/>
            <person name="Kim K.K."/>
            <person name="Lee B.W."/>
        </authorList>
    </citation>
    <scope>NUCLEOTIDE SEQUENCE [LARGE SCALE GENOMIC DNA]</scope>
    <source>
        <strain evidence="1 2">SA3-7</strain>
    </source>
</reference>
<dbReference type="Gene3D" id="3.40.50.10320">
    <property type="entry name" value="LmbE-like"/>
    <property type="match status" value="1"/>
</dbReference>
<dbReference type="Pfam" id="PF02585">
    <property type="entry name" value="PIG-L"/>
    <property type="match status" value="1"/>
</dbReference>